<keyword evidence="3" id="KW-1185">Reference proteome</keyword>
<dbReference type="Proteomes" id="UP000286997">
    <property type="component" value="Unassembled WGS sequence"/>
</dbReference>
<sequence>MTYRPSDSDELAARIDDLMGRLRRDVGKRGWTFHVQPSSEVIPEFLKGYQPDALGIGPDGGIVIKIRVRGRETQAESLADLAKLVESQNGWELRVFYVSPPAEVAPGLPAPTSGELASGLAEARVLLDGVHERAALVMAWSLLEAMARLVSPTEEKARARPLSPVQAVQTLAEMGYLEEADARRLRDLTRLRNAVVHGGLGTIVPAHDVARLIHDLEGITHSLDEAA</sequence>
<gene>
    <name evidence="2" type="ORF">EOE48_22115</name>
</gene>
<evidence type="ECO:0000313" key="3">
    <source>
        <dbReference type="Proteomes" id="UP000286997"/>
    </source>
</evidence>
<protein>
    <recommendedName>
        <fullName evidence="1">REase AHJR-like domain-containing protein</fullName>
    </recommendedName>
</protein>
<organism evidence="2 3">
    <name type="scientific">Methylobacterium oryzihabitans</name>
    <dbReference type="NCBI Taxonomy" id="2499852"/>
    <lineage>
        <taxon>Bacteria</taxon>
        <taxon>Pseudomonadati</taxon>
        <taxon>Pseudomonadota</taxon>
        <taxon>Alphaproteobacteria</taxon>
        <taxon>Hyphomicrobiales</taxon>
        <taxon>Methylobacteriaceae</taxon>
        <taxon>Methylobacterium</taxon>
    </lineage>
</organism>
<comment type="caution">
    <text evidence="2">The sequence shown here is derived from an EMBL/GenBank/DDBJ whole genome shotgun (WGS) entry which is preliminary data.</text>
</comment>
<evidence type="ECO:0000259" key="1">
    <source>
        <dbReference type="Pfam" id="PF18743"/>
    </source>
</evidence>
<dbReference type="AlphaFoldDB" id="A0A437NXM2"/>
<dbReference type="OrthoDB" id="8220232at2"/>
<dbReference type="EMBL" id="SACP01000027">
    <property type="protein sequence ID" value="RVU14771.1"/>
    <property type="molecule type" value="Genomic_DNA"/>
</dbReference>
<dbReference type="Pfam" id="PF18743">
    <property type="entry name" value="AHJR-like"/>
    <property type="match status" value="1"/>
</dbReference>
<feature type="domain" description="REase AHJR-like" evidence="1">
    <location>
        <begin position="17"/>
        <end position="104"/>
    </location>
</feature>
<accession>A0A437NXM2</accession>
<evidence type="ECO:0000313" key="2">
    <source>
        <dbReference type="EMBL" id="RVU14771.1"/>
    </source>
</evidence>
<dbReference type="InterPro" id="IPR040902">
    <property type="entry name" value="AHJR-like"/>
</dbReference>
<name>A0A437NXM2_9HYPH</name>
<dbReference type="RefSeq" id="WP_127733051.1">
    <property type="nucleotide sequence ID" value="NZ_SACP01000027.1"/>
</dbReference>
<proteinExistence type="predicted"/>
<reference evidence="2 3" key="1">
    <citation type="submission" date="2019-01" db="EMBL/GenBank/DDBJ databases">
        <authorList>
            <person name="Chen W.-M."/>
        </authorList>
    </citation>
    <scope>NUCLEOTIDE SEQUENCE [LARGE SCALE GENOMIC DNA]</scope>
    <source>
        <strain evidence="2 3">TER-1</strain>
    </source>
</reference>